<dbReference type="Gene3D" id="1.10.287.70">
    <property type="match status" value="1"/>
</dbReference>
<dbReference type="OrthoDB" id="9813518at2"/>
<evidence type="ECO:0000313" key="4">
    <source>
        <dbReference type="Proteomes" id="UP000243359"/>
    </source>
</evidence>
<dbReference type="InterPro" id="IPR013099">
    <property type="entry name" value="K_chnl_dom"/>
</dbReference>
<dbReference type="SUPFAM" id="SSF81324">
    <property type="entry name" value="Voltage-gated potassium channels"/>
    <property type="match status" value="1"/>
</dbReference>
<evidence type="ECO:0000259" key="2">
    <source>
        <dbReference type="Pfam" id="PF07885"/>
    </source>
</evidence>
<proteinExistence type="predicted"/>
<keyword evidence="1" id="KW-0812">Transmembrane</keyword>
<dbReference type="Pfam" id="PF07885">
    <property type="entry name" value="Ion_trans_2"/>
    <property type="match status" value="1"/>
</dbReference>
<dbReference type="RefSeq" id="WP_090348323.1">
    <property type="nucleotide sequence ID" value="NZ_LT629751.1"/>
</dbReference>
<dbReference type="AlphaFoldDB" id="A0A1H1QXK1"/>
<accession>A0A1H1QXK1</accession>
<dbReference type="EMBL" id="LT629751">
    <property type="protein sequence ID" value="SDS28291.1"/>
    <property type="molecule type" value="Genomic_DNA"/>
</dbReference>
<evidence type="ECO:0000256" key="1">
    <source>
        <dbReference type="SAM" id="Phobius"/>
    </source>
</evidence>
<sequence>MLLNLLVGLPAMLLCLVMEAYIVVLCLRYYVRYHARTGPGEAGDRRLSQDFLVLSLVMLLMMLGYFVQIALWAGLFMLLGEFDEFATSLYYSGVTFATLGYGDIVLSDRWRLLGALEAGNGVLMLGISTGVMTAAVREVIKDNLVRLRAQGQGGGD</sequence>
<evidence type="ECO:0000313" key="3">
    <source>
        <dbReference type="EMBL" id="SDS28291.1"/>
    </source>
</evidence>
<feature type="transmembrane region" description="Helical" evidence="1">
    <location>
        <begin position="6"/>
        <end position="31"/>
    </location>
</feature>
<feature type="domain" description="Potassium channel" evidence="2">
    <location>
        <begin position="67"/>
        <end position="137"/>
    </location>
</feature>
<keyword evidence="4" id="KW-1185">Reference proteome</keyword>
<feature type="transmembrane region" description="Helical" evidence="1">
    <location>
        <begin position="118"/>
        <end position="136"/>
    </location>
</feature>
<gene>
    <name evidence="3" type="ORF">SAMN05216221_1471</name>
</gene>
<reference evidence="4" key="1">
    <citation type="submission" date="2016-10" db="EMBL/GenBank/DDBJ databases">
        <authorList>
            <person name="Varghese N."/>
            <person name="Submissions S."/>
        </authorList>
    </citation>
    <scope>NUCLEOTIDE SEQUENCE [LARGE SCALE GENOMIC DNA]</scope>
    <source>
        <strain evidence="4">KCTC 32247</strain>
    </source>
</reference>
<name>A0A1H1QXK1_9PSED</name>
<feature type="transmembrane region" description="Helical" evidence="1">
    <location>
        <begin position="89"/>
        <end position="106"/>
    </location>
</feature>
<dbReference type="STRING" id="1392877.SAMN05216221_1471"/>
<feature type="transmembrane region" description="Helical" evidence="1">
    <location>
        <begin position="51"/>
        <end position="77"/>
    </location>
</feature>
<protein>
    <submittedName>
        <fullName evidence="3">Ion channel</fullName>
    </submittedName>
</protein>
<keyword evidence="1" id="KW-1133">Transmembrane helix</keyword>
<organism evidence="3 4">
    <name type="scientific">Pseudomonas oryzae</name>
    <dbReference type="NCBI Taxonomy" id="1392877"/>
    <lineage>
        <taxon>Bacteria</taxon>
        <taxon>Pseudomonadati</taxon>
        <taxon>Pseudomonadota</taxon>
        <taxon>Gammaproteobacteria</taxon>
        <taxon>Pseudomonadales</taxon>
        <taxon>Pseudomonadaceae</taxon>
        <taxon>Pseudomonas</taxon>
    </lineage>
</organism>
<dbReference type="Proteomes" id="UP000243359">
    <property type="component" value="Chromosome I"/>
</dbReference>
<keyword evidence="1" id="KW-0472">Membrane</keyword>